<gene>
    <name evidence="2" type="ORF">SAMN05216582_10132</name>
</gene>
<organism evidence="2 3">
    <name type="scientific">Selenomonas ruminantium</name>
    <dbReference type="NCBI Taxonomy" id="971"/>
    <lineage>
        <taxon>Bacteria</taxon>
        <taxon>Bacillati</taxon>
        <taxon>Bacillota</taxon>
        <taxon>Negativicutes</taxon>
        <taxon>Selenomonadales</taxon>
        <taxon>Selenomonadaceae</taxon>
        <taxon>Selenomonas</taxon>
    </lineage>
</organism>
<feature type="compositionally biased region" description="Basic and acidic residues" evidence="1">
    <location>
        <begin position="95"/>
        <end position="104"/>
    </location>
</feature>
<sequence length="104" mass="11842">MAGRKRKYPIALTTAERNRIKEALRSTKSSNTIKQRCRILLALDCNQNPNTTYDDIIYHTRLNCTEAEISLSWAPFCNRVSPLRNQPLANSVSPDSEKMKCVLS</sequence>
<reference evidence="2 3" key="1">
    <citation type="submission" date="2016-11" db="EMBL/GenBank/DDBJ databases">
        <authorList>
            <person name="Jaros S."/>
            <person name="Januszkiewicz K."/>
            <person name="Wedrychowicz H."/>
        </authorList>
    </citation>
    <scope>NUCLEOTIDE SEQUENCE [LARGE SCALE GENOMIC DNA]</scope>
    <source>
        <strain evidence="2 3">HD4</strain>
    </source>
</reference>
<feature type="region of interest" description="Disordered" evidence="1">
    <location>
        <begin position="85"/>
        <end position="104"/>
    </location>
</feature>
<accession>A0A1M6QXK3</accession>
<evidence type="ECO:0000313" key="3">
    <source>
        <dbReference type="Proteomes" id="UP000184263"/>
    </source>
</evidence>
<proteinExistence type="predicted"/>
<feature type="compositionally biased region" description="Polar residues" evidence="1">
    <location>
        <begin position="85"/>
        <end position="94"/>
    </location>
</feature>
<protein>
    <submittedName>
        <fullName evidence="2">Uncharacterized protein</fullName>
    </submittedName>
</protein>
<evidence type="ECO:0000256" key="1">
    <source>
        <dbReference type="SAM" id="MobiDB-lite"/>
    </source>
</evidence>
<dbReference type="EMBL" id="FRBC01000001">
    <property type="protein sequence ID" value="SHK24797.1"/>
    <property type="molecule type" value="Genomic_DNA"/>
</dbReference>
<dbReference type="Proteomes" id="UP000184263">
    <property type="component" value="Unassembled WGS sequence"/>
</dbReference>
<dbReference type="AlphaFoldDB" id="A0A1M6QXK3"/>
<evidence type="ECO:0000313" key="2">
    <source>
        <dbReference type="EMBL" id="SHK24797.1"/>
    </source>
</evidence>
<name>A0A1M6QXK3_SELRU</name>